<keyword evidence="4" id="KW-0732">Signal</keyword>
<evidence type="ECO:0000259" key="5">
    <source>
        <dbReference type="Pfam" id="PF03150"/>
    </source>
</evidence>
<dbReference type="STRING" id="1300345.LF41_834"/>
<dbReference type="PATRIC" id="fig|1300345.3.peg.158"/>
<dbReference type="InterPro" id="IPR036909">
    <property type="entry name" value="Cyt_c-like_dom_sf"/>
</dbReference>
<reference evidence="6 7" key="1">
    <citation type="submission" date="2014-09" db="EMBL/GenBank/DDBJ databases">
        <title>Genome sequences of Lysobacter dokdonensis DS-58.</title>
        <authorList>
            <person name="Kim J.F."/>
            <person name="Kwak M.-J."/>
        </authorList>
    </citation>
    <scope>NUCLEOTIDE SEQUENCE [LARGE SCALE GENOMIC DNA]</scope>
    <source>
        <strain evidence="6 7">DS-58</strain>
    </source>
</reference>
<comment type="subcellular location">
    <subcellularLocation>
        <location evidence="1">Cell envelope</location>
    </subcellularLocation>
</comment>
<name>A0A0A2WKF5_9GAMM</name>
<dbReference type="GO" id="GO:0020037">
    <property type="term" value="F:heme binding"/>
    <property type="evidence" value="ECO:0007669"/>
    <property type="project" value="InterPro"/>
</dbReference>
<gene>
    <name evidence="6" type="ORF">LF41_834</name>
</gene>
<dbReference type="EMBL" id="JRKJ01000002">
    <property type="protein sequence ID" value="KGQ20298.1"/>
    <property type="molecule type" value="Genomic_DNA"/>
</dbReference>
<feature type="chain" id="PRO_5001996787" evidence="4">
    <location>
        <begin position="22"/>
        <end position="1167"/>
    </location>
</feature>
<evidence type="ECO:0000256" key="4">
    <source>
        <dbReference type="SAM" id="SignalP"/>
    </source>
</evidence>
<dbReference type="Pfam" id="PF03150">
    <property type="entry name" value="CCP_MauG"/>
    <property type="match status" value="1"/>
</dbReference>
<comment type="caution">
    <text evidence="6">The sequence shown here is derived from an EMBL/GenBank/DDBJ whole genome shotgun (WGS) entry which is preliminary data.</text>
</comment>
<protein>
    <submittedName>
        <fullName evidence="6">Di-heme cytochrome c peroxidase</fullName>
    </submittedName>
</protein>
<dbReference type="InterPro" id="IPR051395">
    <property type="entry name" value="Cytochrome_c_Peroxidase/MauG"/>
</dbReference>
<dbReference type="InterPro" id="IPR004852">
    <property type="entry name" value="Di-haem_cyt_c_peroxidsae"/>
</dbReference>
<dbReference type="PANTHER" id="PTHR30600">
    <property type="entry name" value="CYTOCHROME C PEROXIDASE-RELATED"/>
    <property type="match status" value="1"/>
</dbReference>
<evidence type="ECO:0000256" key="2">
    <source>
        <dbReference type="ARBA" id="ARBA00023002"/>
    </source>
</evidence>
<feature type="domain" description="Di-haem cytochrome c peroxidase" evidence="5">
    <location>
        <begin position="277"/>
        <end position="381"/>
    </location>
</feature>
<keyword evidence="7" id="KW-1185">Reference proteome</keyword>
<keyword evidence="6" id="KW-0575">Peroxidase</keyword>
<dbReference type="Proteomes" id="UP000030518">
    <property type="component" value="Unassembled WGS sequence"/>
</dbReference>
<accession>A0A0A2WKF5</accession>
<dbReference type="OrthoDB" id="9805202at2"/>
<organism evidence="6 7">
    <name type="scientific">Lysobacter dokdonensis DS-58</name>
    <dbReference type="NCBI Taxonomy" id="1300345"/>
    <lineage>
        <taxon>Bacteria</taxon>
        <taxon>Pseudomonadati</taxon>
        <taxon>Pseudomonadota</taxon>
        <taxon>Gammaproteobacteria</taxon>
        <taxon>Lysobacterales</taxon>
        <taxon>Lysobacteraceae</taxon>
        <taxon>Noviluteimonas</taxon>
    </lineage>
</organism>
<evidence type="ECO:0000313" key="7">
    <source>
        <dbReference type="Proteomes" id="UP000030518"/>
    </source>
</evidence>
<dbReference type="GO" id="GO:0009055">
    <property type="term" value="F:electron transfer activity"/>
    <property type="evidence" value="ECO:0007669"/>
    <property type="project" value="InterPro"/>
</dbReference>
<dbReference type="GO" id="GO:0004130">
    <property type="term" value="F:cytochrome-c peroxidase activity"/>
    <property type="evidence" value="ECO:0007669"/>
    <property type="project" value="TreeGrafter"/>
</dbReference>
<evidence type="ECO:0000256" key="3">
    <source>
        <dbReference type="SAM" id="MobiDB-lite"/>
    </source>
</evidence>
<dbReference type="AlphaFoldDB" id="A0A0A2WKF5"/>
<feature type="region of interest" description="Disordered" evidence="3">
    <location>
        <begin position="356"/>
        <end position="378"/>
    </location>
</feature>
<feature type="signal peptide" evidence="4">
    <location>
        <begin position="1"/>
        <end position="21"/>
    </location>
</feature>
<evidence type="ECO:0000313" key="6">
    <source>
        <dbReference type="EMBL" id="KGQ20298.1"/>
    </source>
</evidence>
<dbReference type="GO" id="GO:0030313">
    <property type="term" value="C:cell envelope"/>
    <property type="evidence" value="ECO:0007669"/>
    <property type="project" value="UniProtKB-SubCell"/>
</dbReference>
<proteinExistence type="predicted"/>
<sequence>MKQYRNVVAFFLMCGAGALLAAAGDTLTTPDGGITADFAFRPSMPPQSLKQVPVWTEIERMLDNANAIGVCPNDPTGNALPGNAQGYGARCSTIQRRRSFLPAGCTYDPSTGLPPCNDALLPRLVVHPLTYNPITGEQMRMLDPAFPGVGAFANRGPVSAGAARLPNGATPVVDFNSPLVNDGGDPGEPAGYSSAAVCGTEALVGYTETRPVCANQTGRLFDPTRTAGGQPRGFVARLRKPSIAQNYLVNSAAALAGRAQALQPSIPSDYVRDPAMAIALGKALFWDMQLGSDGVQACGSCHFNAGTDDRVRNSINPGHLAGDTQLEIFRNRHLDTDEVASDQDVNRALEGIDWPTHRLTNKGQPGEPLINPNNNTRDTNDVIGSMGVRLRRFTDIQVPGTGSFAPAANGVRALLPEVGVTLTDEIPLFRNLRRVEPRNTPTMINSSFYYDNFWDGRASHDFNGGSVFGAADPQSHVYVDSGGALQPTRQLIRFSSVASQIVGPALSDFEMSFRGRNWQKIGKKLLQGNNTAASPDVVPLANQLVAVSDSGMGPWSNQGGSRCVALGRTTAAGRPGLCVSYREMIQQAFFPGLWQNTAQHLNGTARPCTSALNGVVTPAGCDPFDGFVLAIAGGAAAPADRNQFTQMEANFSLFAGLAMQAYTDILVSDDSPFDRFLDRNPQAFVAFTQAISSCNATGNRQPCVTQVEGFNRATPVEPEDDRLRGMDLFFGTNLSTRNPTLQNARCGGCHGGGLMSNNSWMNTNRLMPMDFVREFSTPGTKLARKPMGMPRLATGFLLESLVNGNAVNAIRRDFINPRFGLDANGQSRPQGASFFDTGMYNIGVRPTDEDAMRGGLDPWGWPLSLIALQLKNLGGPTMVPGTRLPTFDPNAEASCSPRCTTGGLFARTAQDQNINPGFSGRIITPRLPSTLAPWMPPFMLGKAHPVVDEVDIGLNTVTTVPIQDGYLDVRGPFNSRARLNQQTNAAQGALAGTFPNVNRVGGMGGSKVPSLRNVELTGPYFRNGGKVTLRQVINFYAHAGDFPVTNGAEKDANIVDLDHEQPIVLSTNERIALTSFLLSLTDERVAREQAPFDRPELFIPNDGRAPDNTGGRARIAAQANAASSCGTAICYRRLAPTGAAGHANRLPSYLNVQRTLTNGVNNDHFDQ</sequence>
<dbReference type="SUPFAM" id="SSF46626">
    <property type="entry name" value="Cytochrome c"/>
    <property type="match status" value="2"/>
</dbReference>
<keyword evidence="2" id="KW-0560">Oxidoreductase</keyword>
<dbReference type="eggNOG" id="COG1858">
    <property type="taxonomic scope" value="Bacteria"/>
</dbReference>
<evidence type="ECO:0000256" key="1">
    <source>
        <dbReference type="ARBA" id="ARBA00004196"/>
    </source>
</evidence>
<dbReference type="RefSeq" id="WP_036164480.1">
    <property type="nucleotide sequence ID" value="NZ_JRKJ01000002.1"/>
</dbReference>
<dbReference type="Gene3D" id="1.10.760.10">
    <property type="entry name" value="Cytochrome c-like domain"/>
    <property type="match status" value="3"/>
</dbReference>